<feature type="compositionally biased region" description="Low complexity" evidence="1">
    <location>
        <begin position="606"/>
        <end position="621"/>
    </location>
</feature>
<feature type="domain" description="PX" evidence="2">
    <location>
        <begin position="395"/>
        <end position="533"/>
    </location>
</feature>
<feature type="compositionally biased region" description="Polar residues" evidence="1">
    <location>
        <begin position="470"/>
        <end position="485"/>
    </location>
</feature>
<organism evidence="4 5">
    <name type="scientific">Staphylotrichum tortipilum</name>
    <dbReference type="NCBI Taxonomy" id="2831512"/>
    <lineage>
        <taxon>Eukaryota</taxon>
        <taxon>Fungi</taxon>
        <taxon>Dikarya</taxon>
        <taxon>Ascomycota</taxon>
        <taxon>Pezizomycotina</taxon>
        <taxon>Sordariomycetes</taxon>
        <taxon>Sordariomycetidae</taxon>
        <taxon>Sordariales</taxon>
        <taxon>Chaetomiaceae</taxon>
        <taxon>Staphylotrichum</taxon>
    </lineage>
</organism>
<name>A0AAN6RX05_9PEZI</name>
<dbReference type="Proteomes" id="UP001303889">
    <property type="component" value="Unassembled WGS sequence"/>
</dbReference>
<accession>A0AAN6RX05</accession>
<feature type="domain" description="PX-associated" evidence="3">
    <location>
        <begin position="25"/>
        <end position="152"/>
    </location>
</feature>
<dbReference type="PANTHER" id="PTHR47185">
    <property type="entry name" value="PX DOMAIN-CONTAINING PROTEIN YPR097W"/>
    <property type="match status" value="1"/>
</dbReference>
<sequence length="754" mass="81617">MDSRGCASENAADDATPSPTPAVSVELTPSQLHALFDILTHHETYAEVESFKDPRTISEYGYPFARHALESNSAPSYATESAAPLLAGVLRSIVLPFPGVPNLPAEFWHGRFQTVLEKLAEAELSESYDKAALGIRKTLATVASAVHEAVSRGILGGVVQGAKRDLHREYNRSKAEDLSRAWDDVVQEIVYGNLVEGLFAVATEKKSLEEHSPGVQAAADYIILHLATLIHRVFVLSPEGRFLLKLLESLHQLLPYTMIKQTLRIGNAATMINGMMRLLLAKLSMGSLSNWVGLTQNADNGVNLLQRIIGLVLSWDALEFRRSAQAIEKAKAPSSPSKQQLAAIRDYLKKPRAEHEETRQASSQKAQSMVVTILERSNPNLLPSLSEAQHGQCLEYLSALLAARDRDEITNALCRQNPDLFTQALKDIVAAFDPMIRTTHQRVDLREHVSAAEGFITEFINVSKGKKAPGSSTANHPKGATSETRPPSVEDYVLLLRNNRQLLYNWLHQLASQCPDIRADFLTWAKATISLFRQAPHPPEQPPPTTTLIRPGAAGALSTPLQALFTALPSSTQSLILSAIDAHAAYLDNLESLSLARMQRILDNMSTSPSAPSSTTTTTTQPRPPTTTTPTQPRASTSLSGPGMYLSRWQQLLDDTVIASASSHGDDGGALRQGRDVKGLVARGRRMSFGAATGKGGWDRGVLGGVLEGEERESGEPESVDVRGVVEALGEGFRRLVGGFVRGEEGGGREGGGG</sequence>
<reference evidence="4" key="2">
    <citation type="submission" date="2023-05" db="EMBL/GenBank/DDBJ databases">
        <authorList>
            <consortium name="Lawrence Berkeley National Laboratory"/>
            <person name="Steindorff A."/>
            <person name="Hensen N."/>
            <person name="Bonometti L."/>
            <person name="Westerberg I."/>
            <person name="Brannstrom I.O."/>
            <person name="Guillou S."/>
            <person name="Cros-Aarteil S."/>
            <person name="Calhoun S."/>
            <person name="Haridas S."/>
            <person name="Kuo A."/>
            <person name="Mondo S."/>
            <person name="Pangilinan J."/>
            <person name="Riley R."/>
            <person name="Labutti K."/>
            <person name="Andreopoulos B."/>
            <person name="Lipzen A."/>
            <person name="Chen C."/>
            <person name="Yanf M."/>
            <person name="Daum C."/>
            <person name="Ng V."/>
            <person name="Clum A."/>
            <person name="Ohm R."/>
            <person name="Martin F."/>
            <person name="Silar P."/>
            <person name="Natvig D."/>
            <person name="Lalanne C."/>
            <person name="Gautier V."/>
            <person name="Ament-Velasquez S.L."/>
            <person name="Kruys A."/>
            <person name="Hutchinson M.I."/>
            <person name="Powell A.J."/>
            <person name="Barry K."/>
            <person name="Miller A.N."/>
            <person name="Grigoriev I.V."/>
            <person name="Debuchy R."/>
            <person name="Gladieux P."/>
            <person name="Thoren M.H."/>
            <person name="Johannesson H."/>
        </authorList>
    </citation>
    <scope>NUCLEOTIDE SEQUENCE</scope>
    <source>
        <strain evidence="4">CBS 103.79</strain>
    </source>
</reference>
<dbReference type="EMBL" id="MU855337">
    <property type="protein sequence ID" value="KAK3906065.1"/>
    <property type="molecule type" value="Genomic_DNA"/>
</dbReference>
<protein>
    <submittedName>
        <fullName evidence="4">PX-associated-domain-containing protein</fullName>
    </submittedName>
</protein>
<evidence type="ECO:0000256" key="1">
    <source>
        <dbReference type="SAM" id="MobiDB-lite"/>
    </source>
</evidence>
<evidence type="ECO:0000313" key="5">
    <source>
        <dbReference type="Proteomes" id="UP001303889"/>
    </source>
</evidence>
<evidence type="ECO:0000313" key="4">
    <source>
        <dbReference type="EMBL" id="KAK3906065.1"/>
    </source>
</evidence>
<feature type="compositionally biased region" description="Low complexity" evidence="1">
    <location>
        <begin position="628"/>
        <end position="638"/>
    </location>
</feature>
<dbReference type="InterPro" id="IPR024554">
    <property type="entry name" value="LEC1-like_C"/>
</dbReference>
<reference evidence="4" key="1">
    <citation type="journal article" date="2023" name="Mol. Phylogenet. Evol.">
        <title>Genome-scale phylogeny and comparative genomics of the fungal order Sordariales.</title>
        <authorList>
            <person name="Hensen N."/>
            <person name="Bonometti L."/>
            <person name="Westerberg I."/>
            <person name="Brannstrom I.O."/>
            <person name="Guillou S."/>
            <person name="Cros-Aarteil S."/>
            <person name="Calhoun S."/>
            <person name="Haridas S."/>
            <person name="Kuo A."/>
            <person name="Mondo S."/>
            <person name="Pangilinan J."/>
            <person name="Riley R."/>
            <person name="LaButti K."/>
            <person name="Andreopoulos B."/>
            <person name="Lipzen A."/>
            <person name="Chen C."/>
            <person name="Yan M."/>
            <person name="Daum C."/>
            <person name="Ng V."/>
            <person name="Clum A."/>
            <person name="Steindorff A."/>
            <person name="Ohm R.A."/>
            <person name="Martin F."/>
            <person name="Silar P."/>
            <person name="Natvig D.O."/>
            <person name="Lalanne C."/>
            <person name="Gautier V."/>
            <person name="Ament-Velasquez S.L."/>
            <person name="Kruys A."/>
            <person name="Hutchinson M.I."/>
            <person name="Powell A.J."/>
            <person name="Barry K."/>
            <person name="Miller A.N."/>
            <person name="Grigoriev I.V."/>
            <person name="Debuchy R."/>
            <person name="Gladieux P."/>
            <person name="Hiltunen Thoren M."/>
            <person name="Johannesson H."/>
        </authorList>
    </citation>
    <scope>NUCLEOTIDE SEQUENCE</scope>
    <source>
        <strain evidence="4">CBS 103.79</strain>
    </source>
</reference>
<feature type="region of interest" description="Disordered" evidence="1">
    <location>
        <begin position="1"/>
        <end position="22"/>
    </location>
</feature>
<dbReference type="PANTHER" id="PTHR47185:SF2">
    <property type="entry name" value="FUNGAL PROTEIN"/>
    <property type="match status" value="1"/>
</dbReference>
<feature type="region of interest" description="Disordered" evidence="1">
    <location>
        <begin position="465"/>
        <end position="486"/>
    </location>
</feature>
<proteinExistence type="predicted"/>
<evidence type="ECO:0000259" key="2">
    <source>
        <dbReference type="Pfam" id="PF12825"/>
    </source>
</evidence>
<dbReference type="AlphaFoldDB" id="A0AAN6RX05"/>
<dbReference type="GO" id="GO:0035091">
    <property type="term" value="F:phosphatidylinositol binding"/>
    <property type="evidence" value="ECO:0007669"/>
    <property type="project" value="TreeGrafter"/>
</dbReference>
<dbReference type="InterPro" id="IPR024555">
    <property type="entry name" value="PX-associated"/>
</dbReference>
<dbReference type="InterPro" id="IPR047168">
    <property type="entry name" value="LEC1-like"/>
</dbReference>
<dbReference type="Pfam" id="PF12825">
    <property type="entry name" value="DUF3818"/>
    <property type="match status" value="2"/>
</dbReference>
<feature type="domain" description="PX" evidence="2">
    <location>
        <begin position="198"/>
        <end position="390"/>
    </location>
</feature>
<feature type="region of interest" description="Disordered" evidence="1">
    <location>
        <begin position="605"/>
        <end position="641"/>
    </location>
</feature>
<evidence type="ECO:0000259" key="3">
    <source>
        <dbReference type="Pfam" id="PF12828"/>
    </source>
</evidence>
<dbReference type="Pfam" id="PF12828">
    <property type="entry name" value="PXB"/>
    <property type="match status" value="1"/>
</dbReference>
<comment type="caution">
    <text evidence="4">The sequence shown here is derived from an EMBL/GenBank/DDBJ whole genome shotgun (WGS) entry which is preliminary data.</text>
</comment>
<keyword evidence="5" id="KW-1185">Reference proteome</keyword>
<gene>
    <name evidence="4" type="ORF">C8A05DRAFT_41062</name>
</gene>